<evidence type="ECO:0000313" key="2">
    <source>
        <dbReference type="EMBL" id="PWK86980.1"/>
    </source>
</evidence>
<feature type="domain" description="AB hydrolase-1" evidence="1">
    <location>
        <begin position="31"/>
        <end position="272"/>
    </location>
</feature>
<accession>A0A316I3L7</accession>
<dbReference type="InterPro" id="IPR000639">
    <property type="entry name" value="Epox_hydrolase-like"/>
</dbReference>
<reference evidence="2 3" key="1">
    <citation type="submission" date="2018-05" db="EMBL/GenBank/DDBJ databases">
        <title>Genomic Encyclopedia of Type Strains, Phase IV (KMG-IV): sequencing the most valuable type-strain genomes for metagenomic binning, comparative biology and taxonomic classification.</title>
        <authorList>
            <person name="Goeker M."/>
        </authorList>
    </citation>
    <scope>NUCLEOTIDE SEQUENCE [LARGE SCALE GENOMIC DNA]</scope>
    <source>
        <strain evidence="2 3">DSM 45480</strain>
    </source>
</reference>
<dbReference type="AlphaFoldDB" id="A0A316I3L7"/>
<name>A0A316I3L7_9PSEU</name>
<sequence>MKIRVNDTELYVDVEGPQLHVDGDRWAERQTILVLHGGPGFDQGYLRPGLGALSRDAQLVFVDLRGQGRSGRPPVPTCTLEQMAEDVAALCEQLGIERPVLFGHSAGGFVALHLALRHPDLVGGLILCNTAPTLAPMHDENPPPALAERAPAEAVEVAARLFGGDFSPGTVDAFNRSVAPYYAGPQHMALPGRLLALSDFTTDVAQYFFGVLAAGYDLRPQLSDISAPTLVIVGRHDWVCPPVAGRTLAAGIPGARLTEIPEAGHFVFSEEPSAFLHAVRDFLDRLRTTPVHNRSGHVGERAVHR</sequence>
<dbReference type="PRINTS" id="PR00412">
    <property type="entry name" value="EPOXHYDRLASE"/>
</dbReference>
<dbReference type="PANTHER" id="PTHR43194">
    <property type="entry name" value="HYDROLASE ALPHA/BETA FOLD FAMILY"/>
    <property type="match status" value="1"/>
</dbReference>
<dbReference type="RefSeq" id="WP_170154932.1">
    <property type="nucleotide sequence ID" value="NZ_QGHB01000004.1"/>
</dbReference>
<proteinExistence type="predicted"/>
<gene>
    <name evidence="2" type="ORF">C8D88_104141</name>
</gene>
<dbReference type="SUPFAM" id="SSF53474">
    <property type="entry name" value="alpha/beta-Hydrolases"/>
    <property type="match status" value="1"/>
</dbReference>
<evidence type="ECO:0000313" key="3">
    <source>
        <dbReference type="Proteomes" id="UP000246005"/>
    </source>
</evidence>
<protein>
    <submittedName>
        <fullName evidence="2">Proline iminopeptidase</fullName>
    </submittedName>
</protein>
<dbReference type="PRINTS" id="PR00111">
    <property type="entry name" value="ABHYDROLASE"/>
</dbReference>
<dbReference type="EMBL" id="QGHB01000004">
    <property type="protein sequence ID" value="PWK86980.1"/>
    <property type="molecule type" value="Genomic_DNA"/>
</dbReference>
<dbReference type="PANTHER" id="PTHR43194:SF2">
    <property type="entry name" value="PEROXISOMAL MEMBRANE PROTEIN LPX1"/>
    <property type="match status" value="1"/>
</dbReference>
<comment type="caution">
    <text evidence="2">The sequence shown here is derived from an EMBL/GenBank/DDBJ whole genome shotgun (WGS) entry which is preliminary data.</text>
</comment>
<dbReference type="Gene3D" id="3.40.50.1820">
    <property type="entry name" value="alpha/beta hydrolase"/>
    <property type="match status" value="1"/>
</dbReference>
<dbReference type="Proteomes" id="UP000246005">
    <property type="component" value="Unassembled WGS sequence"/>
</dbReference>
<dbReference type="Pfam" id="PF00561">
    <property type="entry name" value="Abhydrolase_1"/>
    <property type="match status" value="1"/>
</dbReference>
<evidence type="ECO:0000259" key="1">
    <source>
        <dbReference type="Pfam" id="PF00561"/>
    </source>
</evidence>
<dbReference type="InterPro" id="IPR050228">
    <property type="entry name" value="Carboxylesterase_BioH"/>
</dbReference>
<dbReference type="GO" id="GO:0003824">
    <property type="term" value="F:catalytic activity"/>
    <property type="evidence" value="ECO:0007669"/>
    <property type="project" value="InterPro"/>
</dbReference>
<dbReference type="InterPro" id="IPR029058">
    <property type="entry name" value="AB_hydrolase_fold"/>
</dbReference>
<dbReference type="InterPro" id="IPR000073">
    <property type="entry name" value="AB_hydrolase_1"/>
</dbReference>
<organism evidence="2 3">
    <name type="scientific">Lentzea atacamensis</name>
    <dbReference type="NCBI Taxonomy" id="531938"/>
    <lineage>
        <taxon>Bacteria</taxon>
        <taxon>Bacillati</taxon>
        <taxon>Actinomycetota</taxon>
        <taxon>Actinomycetes</taxon>
        <taxon>Pseudonocardiales</taxon>
        <taxon>Pseudonocardiaceae</taxon>
        <taxon>Lentzea</taxon>
    </lineage>
</organism>